<dbReference type="OrthoDB" id="9803739at2"/>
<gene>
    <name evidence="3" type="ORF">DFP96_11176</name>
</gene>
<sequence length="229" mass="25673">MRKIGLIGGMSWESTAEYYRIINEQVREILGELHSAEIILYSMDFYAIEKLQQENRWYEAGVLLADAAVKLEQAGAEFILICTNTMHKVIHQVEEMIKIPIIHIAEPTIRAIQERGLGQILLLGTRYTMVEDFYKGRYAGSGIGVQIPVDAGLEIVNRIIFEELCLGIIREESRTAVLAIIEKASIEGAQGIVLGCTELELLIRESDVALPIFKTAELHAKYAAKEALR</sequence>
<dbReference type="PANTHER" id="PTHR21198">
    <property type="entry name" value="GLUTAMATE RACEMASE"/>
    <property type="match status" value="1"/>
</dbReference>
<dbReference type="InterPro" id="IPR004380">
    <property type="entry name" value="Asp_race"/>
</dbReference>
<dbReference type="Proteomes" id="UP000295558">
    <property type="component" value="Unassembled WGS sequence"/>
</dbReference>
<accession>A0A4R6ZHP1</accession>
<evidence type="ECO:0000256" key="2">
    <source>
        <dbReference type="ARBA" id="ARBA00023235"/>
    </source>
</evidence>
<dbReference type="EMBL" id="SNZK01000011">
    <property type="protein sequence ID" value="TDR51770.1"/>
    <property type="molecule type" value="Genomic_DNA"/>
</dbReference>
<comment type="caution">
    <text evidence="3">The sequence shown here is derived from an EMBL/GenBank/DDBJ whole genome shotgun (WGS) entry which is preliminary data.</text>
</comment>
<dbReference type="SUPFAM" id="SSF53681">
    <property type="entry name" value="Aspartate/glutamate racemase"/>
    <property type="match status" value="2"/>
</dbReference>
<keyword evidence="2" id="KW-0413">Isomerase</keyword>
<reference evidence="3 4" key="1">
    <citation type="submission" date="2019-03" db="EMBL/GenBank/DDBJ databases">
        <title>Genomic Encyclopedia of Type Strains, Phase III (KMG-III): the genomes of soil and plant-associated and newly described type strains.</title>
        <authorList>
            <person name="Whitman W."/>
        </authorList>
    </citation>
    <scope>NUCLEOTIDE SEQUENCE [LARGE SCALE GENOMIC DNA]</scope>
    <source>
        <strain evidence="3 4">CECT 7972</strain>
    </source>
</reference>
<dbReference type="RefSeq" id="WP_036072023.1">
    <property type="nucleotide sequence ID" value="NZ_JAARQJ010000016.1"/>
</dbReference>
<dbReference type="PANTHER" id="PTHR21198:SF7">
    <property type="entry name" value="ASPARTATE-GLUTAMATE RACEMASE FAMILY"/>
    <property type="match status" value="1"/>
</dbReference>
<dbReference type="Pfam" id="PF01177">
    <property type="entry name" value="Asp_Glu_race"/>
    <property type="match status" value="1"/>
</dbReference>
<name>A0A4R6ZHP1_9LIST</name>
<dbReference type="Gene3D" id="3.40.50.1860">
    <property type="match status" value="2"/>
</dbReference>
<protein>
    <submittedName>
        <fullName evidence="3">Aspartate racemase</fullName>
    </submittedName>
</protein>
<comment type="similarity">
    <text evidence="1">Belongs to the aspartate/glutamate racemases family.</text>
</comment>
<organism evidence="3 4">
    <name type="scientific">Listeria rocourtiae</name>
    <dbReference type="NCBI Taxonomy" id="647910"/>
    <lineage>
        <taxon>Bacteria</taxon>
        <taxon>Bacillati</taxon>
        <taxon>Bacillota</taxon>
        <taxon>Bacilli</taxon>
        <taxon>Bacillales</taxon>
        <taxon>Listeriaceae</taxon>
        <taxon>Listeria</taxon>
    </lineage>
</organism>
<dbReference type="AlphaFoldDB" id="A0A4R6ZHP1"/>
<dbReference type="STRING" id="1265846.PROCOU_10923"/>
<keyword evidence="4" id="KW-1185">Reference proteome</keyword>
<evidence type="ECO:0000313" key="4">
    <source>
        <dbReference type="Proteomes" id="UP000295558"/>
    </source>
</evidence>
<dbReference type="InterPro" id="IPR015942">
    <property type="entry name" value="Asp/Glu/hydantoin_racemase"/>
</dbReference>
<dbReference type="InterPro" id="IPR001920">
    <property type="entry name" value="Asp/Glu_race"/>
</dbReference>
<dbReference type="NCBIfam" id="TIGR00035">
    <property type="entry name" value="asp_race"/>
    <property type="match status" value="1"/>
</dbReference>
<dbReference type="GO" id="GO:0047661">
    <property type="term" value="F:amino-acid racemase activity"/>
    <property type="evidence" value="ECO:0007669"/>
    <property type="project" value="InterPro"/>
</dbReference>
<proteinExistence type="inferred from homology"/>
<evidence type="ECO:0000256" key="1">
    <source>
        <dbReference type="ARBA" id="ARBA00007847"/>
    </source>
</evidence>
<evidence type="ECO:0000313" key="3">
    <source>
        <dbReference type="EMBL" id="TDR51770.1"/>
    </source>
</evidence>